<dbReference type="EMBL" id="JAACNO010002811">
    <property type="protein sequence ID" value="KAF4130711.1"/>
    <property type="molecule type" value="Genomic_DNA"/>
</dbReference>
<proteinExistence type="predicted"/>
<comment type="caution">
    <text evidence="1">The sequence shown here is derived from an EMBL/GenBank/DDBJ whole genome shotgun (WGS) entry which is preliminary data.</text>
</comment>
<dbReference type="EMBL" id="WSZM01000214">
    <property type="protein sequence ID" value="KAF4038147.1"/>
    <property type="molecule type" value="Genomic_DNA"/>
</dbReference>
<dbReference type="Proteomes" id="UP000704712">
    <property type="component" value="Unassembled WGS sequence"/>
</dbReference>
<name>A0A833SQW2_PHYIN</name>
<reference evidence="1" key="1">
    <citation type="submission" date="2020-04" db="EMBL/GenBank/DDBJ databases">
        <title>Hybrid Assembly of Korean Phytophthora infestans isolates.</title>
        <authorList>
            <person name="Prokchorchik M."/>
            <person name="Lee Y."/>
            <person name="Seo J."/>
            <person name="Cho J.-H."/>
            <person name="Park Y.-E."/>
            <person name="Jang D.-C."/>
            <person name="Im J.-S."/>
            <person name="Choi J.-G."/>
            <person name="Park H.-J."/>
            <person name="Lee G.-B."/>
            <person name="Lee Y.-G."/>
            <person name="Hong S.-Y."/>
            <person name="Cho K."/>
            <person name="Sohn K.H."/>
        </authorList>
    </citation>
    <scope>NUCLEOTIDE SEQUENCE</scope>
    <source>
        <strain evidence="1">KR_1_A1</strain>
        <strain evidence="2">KR_2_A2</strain>
    </source>
</reference>
<gene>
    <name evidence="1" type="ORF">GN244_ATG09732</name>
    <name evidence="2" type="ORF">GN958_ATG20165</name>
</gene>
<organism evidence="1 3">
    <name type="scientific">Phytophthora infestans</name>
    <name type="common">Potato late blight agent</name>
    <name type="synonym">Botrytis infestans</name>
    <dbReference type="NCBI Taxonomy" id="4787"/>
    <lineage>
        <taxon>Eukaryota</taxon>
        <taxon>Sar</taxon>
        <taxon>Stramenopiles</taxon>
        <taxon>Oomycota</taxon>
        <taxon>Peronosporomycetes</taxon>
        <taxon>Peronosporales</taxon>
        <taxon>Peronosporaceae</taxon>
        <taxon>Phytophthora</taxon>
    </lineage>
</organism>
<evidence type="ECO:0000313" key="3">
    <source>
        <dbReference type="Proteomes" id="UP000602510"/>
    </source>
</evidence>
<evidence type="ECO:0000313" key="2">
    <source>
        <dbReference type="EMBL" id="KAF4130711.1"/>
    </source>
</evidence>
<sequence length="153" mass="17244">MLWKMMLAKEVLGPNSGCYTIKVTKQTQSSAEWGYSVKFDSPNAVDGVTLMEKFDQNDHALLVWTSMMVEPEGKPFFTSQGWISVKKLASLDQGNPDGESVVRMYSRLAGRNFGIQCDSDKVDIPVARKHQLMAKSRQERVQLKILEQAELQS</sequence>
<accession>A0A833SQW2</accession>
<evidence type="ECO:0000313" key="1">
    <source>
        <dbReference type="EMBL" id="KAF4038147.1"/>
    </source>
</evidence>
<keyword evidence="3" id="KW-1185">Reference proteome</keyword>
<dbReference type="Proteomes" id="UP000602510">
    <property type="component" value="Unassembled WGS sequence"/>
</dbReference>
<protein>
    <submittedName>
        <fullName evidence="1">Uncharacterized protein</fullName>
    </submittedName>
</protein>
<dbReference type="AlphaFoldDB" id="A0A833SQW2"/>